<sequence length="123" mass="13965">MIFVNWILGPQLLGVIFLLAGYIQKCFPPKEINSLYGYRTARSMQDQQHWDEGNKYSTQLMLNCGWVLLVAGIMLSIALNLFDIDPKLKAWMQVAVVVAGSVVVVMVLFTKTEKHLKDTFNDI</sequence>
<name>A0ABW2ZJD4_9SPHI</name>
<gene>
    <name evidence="2" type="ORF">ACFQZI_15480</name>
</gene>
<keyword evidence="1" id="KW-0472">Membrane</keyword>
<feature type="transmembrane region" description="Helical" evidence="1">
    <location>
        <begin position="88"/>
        <end position="109"/>
    </location>
</feature>
<feature type="transmembrane region" description="Helical" evidence="1">
    <location>
        <begin position="6"/>
        <end position="23"/>
    </location>
</feature>
<keyword evidence="1" id="KW-0812">Transmembrane</keyword>
<reference evidence="3" key="1">
    <citation type="journal article" date="2019" name="Int. J. Syst. Evol. Microbiol.">
        <title>The Global Catalogue of Microorganisms (GCM) 10K type strain sequencing project: providing services to taxonomists for standard genome sequencing and annotation.</title>
        <authorList>
            <consortium name="The Broad Institute Genomics Platform"/>
            <consortium name="The Broad Institute Genome Sequencing Center for Infectious Disease"/>
            <person name="Wu L."/>
            <person name="Ma J."/>
        </authorList>
    </citation>
    <scope>NUCLEOTIDE SEQUENCE [LARGE SCALE GENOMIC DNA]</scope>
    <source>
        <strain evidence="3">CCUG 60742</strain>
    </source>
</reference>
<organism evidence="2 3">
    <name type="scientific">Mucilaginibacter lutimaris</name>
    <dbReference type="NCBI Taxonomy" id="931629"/>
    <lineage>
        <taxon>Bacteria</taxon>
        <taxon>Pseudomonadati</taxon>
        <taxon>Bacteroidota</taxon>
        <taxon>Sphingobacteriia</taxon>
        <taxon>Sphingobacteriales</taxon>
        <taxon>Sphingobacteriaceae</taxon>
        <taxon>Mucilaginibacter</taxon>
    </lineage>
</organism>
<dbReference type="EMBL" id="JBHTIA010000012">
    <property type="protein sequence ID" value="MFD0766264.1"/>
    <property type="molecule type" value="Genomic_DNA"/>
</dbReference>
<comment type="caution">
    <text evidence="2">The sequence shown here is derived from an EMBL/GenBank/DDBJ whole genome shotgun (WGS) entry which is preliminary data.</text>
</comment>
<keyword evidence="3" id="KW-1185">Reference proteome</keyword>
<protein>
    <submittedName>
        <fullName evidence="2">SdpI family protein</fullName>
    </submittedName>
</protein>
<keyword evidence="1" id="KW-1133">Transmembrane helix</keyword>
<evidence type="ECO:0000256" key="1">
    <source>
        <dbReference type="SAM" id="Phobius"/>
    </source>
</evidence>
<dbReference type="RefSeq" id="WP_377144012.1">
    <property type="nucleotide sequence ID" value="NZ_JBHTIA010000012.1"/>
</dbReference>
<feature type="transmembrane region" description="Helical" evidence="1">
    <location>
        <begin position="60"/>
        <end position="82"/>
    </location>
</feature>
<dbReference type="Pfam" id="PF13630">
    <property type="entry name" value="SdpI"/>
    <property type="match status" value="1"/>
</dbReference>
<proteinExistence type="predicted"/>
<evidence type="ECO:0000313" key="3">
    <source>
        <dbReference type="Proteomes" id="UP001597073"/>
    </source>
</evidence>
<dbReference type="InterPro" id="IPR025962">
    <property type="entry name" value="SdpI/YhfL"/>
</dbReference>
<accession>A0ABW2ZJD4</accession>
<evidence type="ECO:0000313" key="2">
    <source>
        <dbReference type="EMBL" id="MFD0766264.1"/>
    </source>
</evidence>
<dbReference type="Proteomes" id="UP001597073">
    <property type="component" value="Unassembled WGS sequence"/>
</dbReference>